<evidence type="ECO:0000256" key="6">
    <source>
        <dbReference type="ARBA" id="ARBA00022842"/>
    </source>
</evidence>
<sequence length="512" mass="56975">MTSVFIMRLFRGGRSMRASWTRTYHSTLSPLTSVKAPFGTLLGTTDGGVHVYSSDYTTLDPAVRSNRTHFQSLLGDVTTGYKWQCVELGRRYLLVNHGVVFDNIAMAYDIFRLKCVTRVADGKLLPLHAHANGTSSTRPTKGSLLIWTPSGEFRQTGHVAVIVDVGLSYVDIVEQNVHDAVWPSQRSYSRRLPLHYDPNTNTYAISCTYADGNILGWMTVDFDNEYNYEDLHPFTASDLVRPSSTHPHEFRMPPSGAAALEHATNQLHHMMLDATDYMLQHSERFVGSTDVPERLWSPLRKSWFEQKPDDLVSQFEFTLTDDGLHWTGYSSNTLPDYVATSPDSTVEATLIQAWRAKAITTPLHLLKDCLAHEELARSTAHAAGLVCHSLSSLNDLVPAKGGGFLDPDGRPVRTLWHASPWATLLRHNHPALLCPSIRWIEPLWTTLSNSSAIAPLLRDLYPHHPMLQPAPPVAGVRLITWAVKGQFAAAAVRAKASTLPLHVITSPLHDQP</sequence>
<reference evidence="8" key="1">
    <citation type="submission" date="2013-12" db="EMBL/GenBank/DDBJ databases">
        <title>The Genome Sequence of Aphanomyces astaci APO3.</title>
        <authorList>
            <consortium name="The Broad Institute Genomics Platform"/>
            <person name="Russ C."/>
            <person name="Tyler B."/>
            <person name="van West P."/>
            <person name="Dieguez-Uribeondo J."/>
            <person name="Young S.K."/>
            <person name="Zeng Q."/>
            <person name="Gargeya S."/>
            <person name="Fitzgerald M."/>
            <person name="Abouelleil A."/>
            <person name="Alvarado L."/>
            <person name="Chapman S.B."/>
            <person name="Gainer-Dewar J."/>
            <person name="Goldberg J."/>
            <person name="Griggs A."/>
            <person name="Gujja S."/>
            <person name="Hansen M."/>
            <person name="Howarth C."/>
            <person name="Imamovic A."/>
            <person name="Ireland A."/>
            <person name="Larimer J."/>
            <person name="McCowan C."/>
            <person name="Murphy C."/>
            <person name="Pearson M."/>
            <person name="Poon T.W."/>
            <person name="Priest M."/>
            <person name="Roberts A."/>
            <person name="Saif S."/>
            <person name="Shea T."/>
            <person name="Sykes S."/>
            <person name="Wortman J."/>
            <person name="Nusbaum C."/>
            <person name="Birren B."/>
        </authorList>
    </citation>
    <scope>NUCLEOTIDE SEQUENCE [LARGE SCALE GENOMIC DNA]</scope>
    <source>
        <strain evidence="8">APO3</strain>
    </source>
</reference>
<dbReference type="SUPFAM" id="SSF54001">
    <property type="entry name" value="Cysteine proteinases"/>
    <property type="match status" value="1"/>
</dbReference>
<dbReference type="SUPFAM" id="SSF56059">
    <property type="entry name" value="Glutathione synthetase ATP-binding domain-like"/>
    <property type="match status" value="1"/>
</dbReference>
<dbReference type="GO" id="GO:0005524">
    <property type="term" value="F:ATP binding"/>
    <property type="evidence" value="ECO:0007669"/>
    <property type="project" value="UniProtKB-KW"/>
</dbReference>
<evidence type="ECO:0000256" key="1">
    <source>
        <dbReference type="ARBA" id="ARBA00008227"/>
    </source>
</evidence>
<dbReference type="InterPro" id="IPR051705">
    <property type="entry name" value="Gsp_Synthetase/Amidase"/>
</dbReference>
<protein>
    <recommendedName>
        <fullName evidence="7">Peptidase C51 domain-containing protein</fullName>
    </recommendedName>
</protein>
<evidence type="ECO:0000259" key="7">
    <source>
        <dbReference type="PROSITE" id="PS50911"/>
    </source>
</evidence>
<keyword evidence="4" id="KW-0547">Nucleotide-binding</keyword>
<dbReference type="InterPro" id="IPR007921">
    <property type="entry name" value="CHAP_dom"/>
</dbReference>
<dbReference type="PANTHER" id="PTHR30094">
    <property type="entry name" value="BIFUNCTIONAL GLUTATHIONYLSPERMIDINE SYNTHETASE/AMIDASE-RELATED"/>
    <property type="match status" value="1"/>
</dbReference>
<keyword evidence="2" id="KW-0436">Ligase</keyword>
<dbReference type="InterPro" id="IPR005494">
    <property type="entry name" value="GSPS_pre-ATP-grasp-like_dom"/>
</dbReference>
<keyword evidence="6" id="KW-0460">Magnesium</keyword>
<dbReference type="SUPFAM" id="SSF52440">
    <property type="entry name" value="PreATP-grasp domain"/>
    <property type="match status" value="1"/>
</dbReference>
<dbReference type="EMBL" id="KI913114">
    <property type="protein sequence ID" value="ETV88740.1"/>
    <property type="molecule type" value="Genomic_DNA"/>
</dbReference>
<dbReference type="Gene3D" id="3.90.1720.10">
    <property type="entry name" value="endopeptidase domain like (from Nostoc punctiforme)"/>
    <property type="match status" value="1"/>
</dbReference>
<keyword evidence="3" id="KW-0479">Metal-binding</keyword>
<dbReference type="InterPro" id="IPR016185">
    <property type="entry name" value="PreATP-grasp_dom_sf"/>
</dbReference>
<dbReference type="STRING" id="112090.W4H9N9"/>
<evidence type="ECO:0000256" key="5">
    <source>
        <dbReference type="ARBA" id="ARBA00022840"/>
    </source>
</evidence>
<dbReference type="VEuPathDB" id="FungiDB:H257_00254"/>
<dbReference type="RefSeq" id="XP_009821140.1">
    <property type="nucleotide sequence ID" value="XM_009822838.1"/>
</dbReference>
<accession>W4H9N9</accession>
<feature type="domain" description="Peptidase C51" evidence="7">
    <location>
        <begin position="60"/>
        <end position="205"/>
    </location>
</feature>
<evidence type="ECO:0000256" key="4">
    <source>
        <dbReference type="ARBA" id="ARBA00022741"/>
    </source>
</evidence>
<dbReference type="GO" id="GO:0016874">
    <property type="term" value="F:ligase activity"/>
    <property type="evidence" value="ECO:0007669"/>
    <property type="project" value="UniProtKB-KW"/>
</dbReference>
<evidence type="ECO:0000256" key="3">
    <source>
        <dbReference type="ARBA" id="ARBA00022723"/>
    </source>
</evidence>
<comment type="similarity">
    <text evidence="1">In the C-terminal section; belongs to the glutathionylspermidine synthase preATP-grasp family.</text>
</comment>
<dbReference type="PANTHER" id="PTHR30094:SF0">
    <property type="entry name" value="BIFUNCTIONAL GLUTATHIONYLSPERMIDINE SYNTHETASE_AMIDASE-RELATED"/>
    <property type="match status" value="1"/>
</dbReference>
<keyword evidence="5" id="KW-0067">ATP-binding</keyword>
<dbReference type="PROSITE" id="PS50911">
    <property type="entry name" value="CHAP"/>
    <property type="match status" value="1"/>
</dbReference>
<dbReference type="GeneID" id="20802250"/>
<evidence type="ECO:0000256" key="2">
    <source>
        <dbReference type="ARBA" id="ARBA00022598"/>
    </source>
</evidence>
<dbReference type="GO" id="GO:0046872">
    <property type="term" value="F:metal ion binding"/>
    <property type="evidence" value="ECO:0007669"/>
    <property type="project" value="UniProtKB-KW"/>
</dbReference>
<name>W4H9N9_APHAT</name>
<proteinExistence type="inferred from homology"/>
<evidence type="ECO:0000313" key="8">
    <source>
        <dbReference type="EMBL" id="ETV88740.1"/>
    </source>
</evidence>
<dbReference type="Pfam" id="PF03738">
    <property type="entry name" value="GSP_synth"/>
    <property type="match status" value="2"/>
</dbReference>
<dbReference type="AlphaFoldDB" id="W4H9N9"/>
<dbReference type="InterPro" id="IPR038765">
    <property type="entry name" value="Papain-like_cys_pep_sf"/>
</dbReference>
<dbReference type="Pfam" id="PF05257">
    <property type="entry name" value="CHAP"/>
    <property type="match status" value="1"/>
</dbReference>
<organism evidence="8">
    <name type="scientific">Aphanomyces astaci</name>
    <name type="common">Crayfish plague agent</name>
    <dbReference type="NCBI Taxonomy" id="112090"/>
    <lineage>
        <taxon>Eukaryota</taxon>
        <taxon>Sar</taxon>
        <taxon>Stramenopiles</taxon>
        <taxon>Oomycota</taxon>
        <taxon>Saprolegniomycetes</taxon>
        <taxon>Saprolegniales</taxon>
        <taxon>Verrucalvaceae</taxon>
        <taxon>Aphanomyces</taxon>
    </lineage>
</organism>
<gene>
    <name evidence="8" type="ORF">H257_00254</name>
</gene>